<dbReference type="InterPro" id="IPR001356">
    <property type="entry name" value="HD"/>
</dbReference>
<dbReference type="GO" id="GO:0000981">
    <property type="term" value="F:DNA-binding transcription factor activity, RNA polymerase II-specific"/>
    <property type="evidence" value="ECO:0007669"/>
    <property type="project" value="InterPro"/>
</dbReference>
<dbReference type="SMART" id="SM00389">
    <property type="entry name" value="HOX"/>
    <property type="match status" value="1"/>
</dbReference>
<dbReference type="OrthoDB" id="6159439at2759"/>
<feature type="region of interest" description="Disordered" evidence="7">
    <location>
        <begin position="212"/>
        <end position="244"/>
    </location>
</feature>
<sequence length="244" mass="27242">LIISKIKLIKLIEMSPEVAPKTCSYSIQALLNDDQPDDNIRIPPLPPPPPATTTTTTTTTTKPDRPLAVHGGTWWNQANSLYSGFMPKMWYQEPQPDPRLLALWQLAHVHAHAIGTAAVAAKSHQEAAPQCIQTPATNTSCNNRMLDLDCSSACRKQSRPTFTGPQIFVLEKTFEQTKYLAGLDRAKLASRLGMTESQVKVWFQNRRTKWRKQEASQMAKAKNDQDRLLQQSPNSVSENQPGPD</sequence>
<dbReference type="SUPFAM" id="SSF46689">
    <property type="entry name" value="Homeodomain-like"/>
    <property type="match status" value="1"/>
</dbReference>
<dbReference type="EMBL" id="JYDW01000005">
    <property type="protein sequence ID" value="KRZ62830.1"/>
    <property type="molecule type" value="Genomic_DNA"/>
</dbReference>
<comment type="caution">
    <text evidence="9">The sequence shown here is derived from an EMBL/GenBank/DDBJ whole genome shotgun (WGS) entry which is preliminary data.</text>
</comment>
<dbReference type="AlphaFoldDB" id="A0A0V1LUP5"/>
<dbReference type="GO" id="GO:0030154">
    <property type="term" value="P:cell differentiation"/>
    <property type="evidence" value="ECO:0007669"/>
    <property type="project" value="TreeGrafter"/>
</dbReference>
<feature type="compositionally biased region" description="Polar residues" evidence="7">
    <location>
        <begin position="228"/>
        <end position="244"/>
    </location>
</feature>
<evidence type="ECO:0000259" key="8">
    <source>
        <dbReference type="PROSITE" id="PS50071"/>
    </source>
</evidence>
<evidence type="ECO:0000256" key="5">
    <source>
        <dbReference type="PROSITE-ProRule" id="PRU00108"/>
    </source>
</evidence>
<dbReference type="InterPro" id="IPR050394">
    <property type="entry name" value="Homeobox_NK-like"/>
</dbReference>
<dbReference type="PROSITE" id="PS50071">
    <property type="entry name" value="HOMEOBOX_2"/>
    <property type="match status" value="1"/>
</dbReference>
<dbReference type="PANTHER" id="PTHR24340">
    <property type="entry name" value="HOMEOBOX PROTEIN NKX"/>
    <property type="match status" value="1"/>
</dbReference>
<dbReference type="PRINTS" id="PR00031">
    <property type="entry name" value="HTHREPRESSR"/>
</dbReference>
<evidence type="ECO:0000313" key="10">
    <source>
        <dbReference type="Proteomes" id="UP000054721"/>
    </source>
</evidence>
<evidence type="ECO:0000256" key="2">
    <source>
        <dbReference type="ARBA" id="ARBA00023125"/>
    </source>
</evidence>
<feature type="domain" description="Homeobox" evidence="8">
    <location>
        <begin position="153"/>
        <end position="213"/>
    </location>
</feature>
<dbReference type="CDD" id="cd00086">
    <property type="entry name" value="homeodomain"/>
    <property type="match status" value="1"/>
</dbReference>
<evidence type="ECO:0000256" key="4">
    <source>
        <dbReference type="ARBA" id="ARBA00023242"/>
    </source>
</evidence>
<protein>
    <submittedName>
        <fullName evidence="9">Homeobox protein Nkx-6.1</fullName>
    </submittedName>
</protein>
<dbReference type="GO" id="GO:0005634">
    <property type="term" value="C:nucleus"/>
    <property type="evidence" value="ECO:0007669"/>
    <property type="project" value="UniProtKB-SubCell"/>
</dbReference>
<organism evidence="9 10">
    <name type="scientific">Trichinella nativa</name>
    <dbReference type="NCBI Taxonomy" id="6335"/>
    <lineage>
        <taxon>Eukaryota</taxon>
        <taxon>Metazoa</taxon>
        <taxon>Ecdysozoa</taxon>
        <taxon>Nematoda</taxon>
        <taxon>Enoplea</taxon>
        <taxon>Dorylaimia</taxon>
        <taxon>Trichinellida</taxon>
        <taxon>Trichinellidae</taxon>
        <taxon>Trichinella</taxon>
    </lineage>
</organism>
<dbReference type="PANTHER" id="PTHR24340:SF35">
    <property type="entry name" value="HGTX, ISOFORM C"/>
    <property type="match status" value="1"/>
</dbReference>
<evidence type="ECO:0000256" key="6">
    <source>
        <dbReference type="RuleBase" id="RU000682"/>
    </source>
</evidence>
<reference evidence="9 10" key="1">
    <citation type="submission" date="2015-05" db="EMBL/GenBank/DDBJ databases">
        <title>Evolution of Trichinella species and genotypes.</title>
        <authorList>
            <person name="Korhonen P.K."/>
            <person name="Edoardo P."/>
            <person name="Giuseppe L.R."/>
            <person name="Gasser R.B."/>
        </authorList>
    </citation>
    <scope>NUCLEOTIDE SEQUENCE [LARGE SCALE GENOMIC DNA]</scope>
    <source>
        <strain evidence="9">ISS10</strain>
    </source>
</reference>
<dbReference type="Proteomes" id="UP000054721">
    <property type="component" value="Unassembled WGS sequence"/>
</dbReference>
<proteinExistence type="predicted"/>
<dbReference type="InterPro" id="IPR020479">
    <property type="entry name" value="HD_metazoa"/>
</dbReference>
<evidence type="ECO:0000313" key="9">
    <source>
        <dbReference type="EMBL" id="KRZ62830.1"/>
    </source>
</evidence>
<accession>A0A0V1LUP5</accession>
<dbReference type="InterPro" id="IPR009057">
    <property type="entry name" value="Homeodomain-like_sf"/>
</dbReference>
<feature type="DNA-binding region" description="Homeobox" evidence="5">
    <location>
        <begin position="155"/>
        <end position="214"/>
    </location>
</feature>
<dbReference type="PRINTS" id="PR00024">
    <property type="entry name" value="HOMEOBOX"/>
</dbReference>
<feature type="non-terminal residue" evidence="9">
    <location>
        <position position="1"/>
    </location>
</feature>
<feature type="region of interest" description="Disordered" evidence="7">
    <location>
        <begin position="36"/>
        <end position="64"/>
    </location>
</feature>
<keyword evidence="2 5" id="KW-0238">DNA-binding</keyword>
<comment type="subcellular location">
    <subcellularLocation>
        <location evidence="1 5 6">Nucleus</location>
    </subcellularLocation>
</comment>
<feature type="compositionally biased region" description="Low complexity" evidence="7">
    <location>
        <begin position="52"/>
        <end position="61"/>
    </location>
</feature>
<dbReference type="Pfam" id="PF00046">
    <property type="entry name" value="Homeodomain"/>
    <property type="match status" value="1"/>
</dbReference>
<name>A0A0V1LUP5_9BILA</name>
<dbReference type="Gene3D" id="1.10.10.60">
    <property type="entry name" value="Homeodomain-like"/>
    <property type="match status" value="1"/>
</dbReference>
<dbReference type="InterPro" id="IPR000047">
    <property type="entry name" value="HTH_motif"/>
</dbReference>
<evidence type="ECO:0000256" key="3">
    <source>
        <dbReference type="ARBA" id="ARBA00023155"/>
    </source>
</evidence>
<keyword evidence="4 5" id="KW-0539">Nucleus</keyword>
<dbReference type="InterPro" id="IPR017970">
    <property type="entry name" value="Homeobox_CS"/>
</dbReference>
<dbReference type="PROSITE" id="PS00027">
    <property type="entry name" value="HOMEOBOX_1"/>
    <property type="match status" value="1"/>
</dbReference>
<dbReference type="GO" id="GO:0000978">
    <property type="term" value="F:RNA polymerase II cis-regulatory region sequence-specific DNA binding"/>
    <property type="evidence" value="ECO:0007669"/>
    <property type="project" value="TreeGrafter"/>
</dbReference>
<keyword evidence="3 5" id="KW-0371">Homeobox</keyword>
<evidence type="ECO:0000256" key="1">
    <source>
        <dbReference type="ARBA" id="ARBA00004123"/>
    </source>
</evidence>
<keyword evidence="10" id="KW-1185">Reference proteome</keyword>
<evidence type="ECO:0000256" key="7">
    <source>
        <dbReference type="SAM" id="MobiDB-lite"/>
    </source>
</evidence>
<gene>
    <name evidence="9" type="primary">NKX6-1</name>
    <name evidence="9" type="ORF">T02_16348</name>
</gene>
<dbReference type="STRING" id="6335.A0A0V1LUP5"/>